<gene>
    <name evidence="1" type="ORF">UFOVP344_48</name>
</gene>
<evidence type="ECO:0000313" key="1">
    <source>
        <dbReference type="EMBL" id="CAB4138776.1"/>
    </source>
</evidence>
<reference evidence="1" key="1">
    <citation type="submission" date="2020-04" db="EMBL/GenBank/DDBJ databases">
        <authorList>
            <person name="Chiriac C."/>
            <person name="Salcher M."/>
            <person name="Ghai R."/>
            <person name="Kavagutti S V."/>
        </authorList>
    </citation>
    <scope>NUCLEOTIDE SEQUENCE</scope>
</reference>
<accession>A0A6J5M109</accession>
<sequence>MLNPDDVTIVEYGGKAPKNGKRYVMAELRYQGRTIPASTLDGSKWYMSRFDTPENRVWLKAYMETLRTKFIKEMNSNGKAT</sequence>
<protein>
    <submittedName>
        <fullName evidence="1">Uncharacterized protein</fullName>
    </submittedName>
</protein>
<dbReference type="EMBL" id="LR796349">
    <property type="protein sequence ID" value="CAB4138776.1"/>
    <property type="molecule type" value="Genomic_DNA"/>
</dbReference>
<name>A0A6J5M109_9CAUD</name>
<proteinExistence type="predicted"/>
<organism evidence="1">
    <name type="scientific">uncultured Caudovirales phage</name>
    <dbReference type="NCBI Taxonomy" id="2100421"/>
    <lineage>
        <taxon>Viruses</taxon>
        <taxon>Duplodnaviria</taxon>
        <taxon>Heunggongvirae</taxon>
        <taxon>Uroviricota</taxon>
        <taxon>Caudoviricetes</taxon>
        <taxon>Peduoviridae</taxon>
        <taxon>Maltschvirus</taxon>
        <taxon>Maltschvirus maltsch</taxon>
    </lineage>
</organism>